<dbReference type="Pfam" id="PF06103">
    <property type="entry name" value="DUF948"/>
    <property type="match status" value="1"/>
</dbReference>
<proteinExistence type="predicted"/>
<comment type="caution">
    <text evidence="2">The sequence shown here is derived from an EMBL/GenBank/DDBJ whole genome shotgun (WGS) entry which is preliminary data.</text>
</comment>
<name>A0A1F2WFN9_9ACTN</name>
<evidence type="ECO:0000313" key="3">
    <source>
        <dbReference type="Proteomes" id="UP000177876"/>
    </source>
</evidence>
<evidence type="ECO:0000313" key="2">
    <source>
        <dbReference type="EMBL" id="OFW55665.1"/>
    </source>
</evidence>
<dbReference type="STRING" id="1797197.A2Y75_05635"/>
<evidence type="ECO:0008006" key="4">
    <source>
        <dbReference type="Google" id="ProtNLM"/>
    </source>
</evidence>
<dbReference type="Proteomes" id="UP000177876">
    <property type="component" value="Unassembled WGS sequence"/>
</dbReference>
<dbReference type="AlphaFoldDB" id="A0A1F2WFN9"/>
<feature type="compositionally biased region" description="Basic and acidic residues" evidence="1">
    <location>
        <begin position="113"/>
        <end position="125"/>
    </location>
</feature>
<reference evidence="2 3" key="1">
    <citation type="journal article" date="2016" name="Nat. Commun.">
        <title>Thousands of microbial genomes shed light on interconnected biogeochemical processes in an aquifer system.</title>
        <authorList>
            <person name="Anantharaman K."/>
            <person name="Brown C.T."/>
            <person name="Hug L.A."/>
            <person name="Sharon I."/>
            <person name="Castelle C.J."/>
            <person name="Probst A.J."/>
            <person name="Thomas B.C."/>
            <person name="Singh A."/>
            <person name="Wilkins M.J."/>
            <person name="Karaoz U."/>
            <person name="Brodie E.L."/>
            <person name="Williams K.H."/>
            <person name="Hubbard S.S."/>
            <person name="Banfield J.F."/>
        </authorList>
    </citation>
    <scope>NUCLEOTIDE SEQUENCE [LARGE SCALE GENOMIC DNA]</scope>
</reference>
<sequence length="125" mass="13305">MGGIAALICAISFALVMLAFAIVILKLARTMTITNGILNDIRKEAVPLLGKFETTMDHINDEMGYVDGILESGQKLTERINSMTKALQKVVTSPLVRILSLGVGVQKALGGSSEKEGDRAEAGED</sequence>
<gene>
    <name evidence="2" type="ORF">A2Y75_05635</name>
</gene>
<organism evidence="2 3">
    <name type="scientific">Candidatus Solincola sediminis</name>
    <dbReference type="NCBI Taxonomy" id="1797199"/>
    <lineage>
        <taxon>Bacteria</taxon>
        <taxon>Bacillati</taxon>
        <taxon>Actinomycetota</taxon>
        <taxon>Candidatus Geothermincolia</taxon>
        <taxon>Candidatus Geothermincolales</taxon>
        <taxon>Candidatus Geothermincolaceae</taxon>
        <taxon>Candidatus Solincola</taxon>
    </lineage>
</organism>
<dbReference type="EMBL" id="MELK01000052">
    <property type="protein sequence ID" value="OFW55665.1"/>
    <property type="molecule type" value="Genomic_DNA"/>
</dbReference>
<protein>
    <recommendedName>
        <fullName evidence="4">DUF948 domain-containing protein</fullName>
    </recommendedName>
</protein>
<accession>A0A1F2WFN9</accession>
<dbReference type="InterPro" id="IPR009293">
    <property type="entry name" value="UPF0478"/>
</dbReference>
<evidence type="ECO:0000256" key="1">
    <source>
        <dbReference type="SAM" id="MobiDB-lite"/>
    </source>
</evidence>
<feature type="region of interest" description="Disordered" evidence="1">
    <location>
        <begin position="106"/>
        <end position="125"/>
    </location>
</feature>